<evidence type="ECO:0000256" key="7">
    <source>
        <dbReference type="ARBA" id="ARBA00023186"/>
    </source>
</evidence>
<name>A0A9P9WJV7_9PEZI</name>
<comment type="caution">
    <text evidence="10">The sequence shown here is derived from an EMBL/GenBank/DDBJ whole genome shotgun (WGS) entry which is preliminary data.</text>
</comment>
<keyword evidence="4 8" id="KW-0653">Protein transport</keyword>
<accession>A0A9P9WJV7</accession>
<keyword evidence="3 8" id="KW-0472">Membrane</keyword>
<evidence type="ECO:0000256" key="6">
    <source>
        <dbReference type="ARBA" id="ARBA00023157"/>
    </source>
</evidence>
<dbReference type="Proteomes" id="UP000829685">
    <property type="component" value="Unassembled WGS sequence"/>
</dbReference>
<evidence type="ECO:0000256" key="4">
    <source>
        <dbReference type="ARBA" id="ARBA00022927"/>
    </source>
</evidence>
<dbReference type="GO" id="GO:0005743">
    <property type="term" value="C:mitochondrial inner membrane"/>
    <property type="evidence" value="ECO:0007669"/>
    <property type="project" value="UniProtKB-SubCell"/>
</dbReference>
<keyword evidence="6 8" id="KW-1015">Disulfide bond</keyword>
<dbReference type="Pfam" id="PF02953">
    <property type="entry name" value="zf-Tim10_DDP"/>
    <property type="match status" value="1"/>
</dbReference>
<comment type="function">
    <text evidence="8">Mitochondrial intermembrane chaperone that participates in the import and insertion of some multi-pass transmembrane proteins into the mitochondrial inner membrane. Also required for the transfer of beta-barrel precursors from the TOM complex to the sorting and assembly machinery (SAM complex) of the outer membrane. Acts as a chaperone-like protein that protects the hydrophobic precursors from aggregation and guide them through the mitochondrial intermembrane space.</text>
</comment>
<comment type="similarity">
    <text evidence="2 8">Belongs to the small Tim family.</text>
</comment>
<feature type="domain" description="Tim10-like" evidence="9">
    <location>
        <begin position="76"/>
        <end position="126"/>
    </location>
</feature>
<comment type="subcellular location">
    <subcellularLocation>
        <location evidence="1 8">Mitochondrion inner membrane</location>
        <topology evidence="1 8">Peripheral membrane protein</topology>
        <orientation evidence="1 8">Intermembrane side</orientation>
    </subcellularLocation>
</comment>
<dbReference type="InterPro" id="IPR035427">
    <property type="entry name" value="Tim10-like_dom_sf"/>
</dbReference>
<dbReference type="SUPFAM" id="SSF144122">
    <property type="entry name" value="Tim10-like"/>
    <property type="match status" value="1"/>
</dbReference>
<comment type="domain">
    <text evidence="8">The twin CX3C motif contains 4 conserved Cys residues that form 2 disulfide bonds in the mitochondrial intermembrane space.</text>
</comment>
<dbReference type="AlphaFoldDB" id="A0A9P9WJV7"/>
<keyword evidence="3 8" id="KW-0999">Mitochondrion inner membrane</keyword>
<dbReference type="GO" id="GO:0015031">
    <property type="term" value="P:protein transport"/>
    <property type="evidence" value="ECO:0007669"/>
    <property type="project" value="UniProtKB-KW"/>
</dbReference>
<dbReference type="InterPro" id="IPR004217">
    <property type="entry name" value="Tim10-like"/>
</dbReference>
<comment type="subunit">
    <text evidence="8">Heterohexamer.</text>
</comment>
<organism evidence="10 11">
    <name type="scientific">Neoarthrinium moseri</name>
    <dbReference type="NCBI Taxonomy" id="1658444"/>
    <lineage>
        <taxon>Eukaryota</taxon>
        <taxon>Fungi</taxon>
        <taxon>Dikarya</taxon>
        <taxon>Ascomycota</taxon>
        <taxon>Pezizomycotina</taxon>
        <taxon>Sordariomycetes</taxon>
        <taxon>Xylariomycetidae</taxon>
        <taxon>Amphisphaeriales</taxon>
        <taxon>Apiosporaceae</taxon>
        <taxon>Neoarthrinium</taxon>
    </lineage>
</organism>
<keyword evidence="11" id="KW-1185">Reference proteome</keyword>
<keyword evidence="5 8" id="KW-0811">Translocation</keyword>
<evidence type="ECO:0000256" key="8">
    <source>
        <dbReference type="RuleBase" id="RU367043"/>
    </source>
</evidence>
<evidence type="ECO:0000313" key="10">
    <source>
        <dbReference type="EMBL" id="KAI1867067.1"/>
    </source>
</evidence>
<reference evidence="10" key="1">
    <citation type="submission" date="2021-03" db="EMBL/GenBank/DDBJ databases">
        <title>Revisited historic fungal species revealed as producer of novel bioactive compounds through whole genome sequencing and comparative genomics.</title>
        <authorList>
            <person name="Vignolle G.A."/>
            <person name="Hochenegger N."/>
            <person name="Mach R.L."/>
            <person name="Mach-Aigner A.R."/>
            <person name="Javad Rahimi M."/>
            <person name="Salim K.A."/>
            <person name="Chan C.M."/>
            <person name="Lim L.B.L."/>
            <person name="Cai F."/>
            <person name="Druzhinina I.S."/>
            <person name="U'Ren J.M."/>
            <person name="Derntl C."/>
        </authorList>
    </citation>
    <scope>NUCLEOTIDE SEQUENCE</scope>
    <source>
        <strain evidence="10">TUCIM 5799</strain>
    </source>
</reference>
<evidence type="ECO:0000256" key="3">
    <source>
        <dbReference type="ARBA" id="ARBA00022792"/>
    </source>
</evidence>
<keyword evidence="7 8" id="KW-0143">Chaperone</keyword>
<evidence type="ECO:0000256" key="1">
    <source>
        <dbReference type="ARBA" id="ARBA00004137"/>
    </source>
</evidence>
<keyword evidence="8" id="KW-0496">Mitochondrion</keyword>
<evidence type="ECO:0000259" key="9">
    <source>
        <dbReference type="Pfam" id="PF02953"/>
    </source>
</evidence>
<evidence type="ECO:0000256" key="5">
    <source>
        <dbReference type="ARBA" id="ARBA00023010"/>
    </source>
</evidence>
<protein>
    <recommendedName>
        <fullName evidence="8">Mitochondrial import inner membrane translocase subunit</fullName>
    </recommendedName>
</protein>
<sequence length="130" mass="14554">MDASDLSNFDLEKLNEKDKAELRQFLGNENQKARVQSTEPRLSIVKAGPAASHANPRLSRERYEFRLTSAPPLSVVVHSLTDMCWKKCVTGSIKQGAMDKNEQSCMANCADRFLDASSLTMKHLQNLRQG</sequence>
<proteinExistence type="inferred from homology"/>
<gene>
    <name evidence="10" type="ORF">JX265_007643</name>
</gene>
<keyword evidence="8" id="KW-0813">Transport</keyword>
<dbReference type="Gene3D" id="1.10.287.810">
    <property type="entry name" value="Mitochondrial import inner membrane translocase subunit tim13 like domains"/>
    <property type="match status" value="1"/>
</dbReference>
<evidence type="ECO:0000313" key="11">
    <source>
        <dbReference type="Proteomes" id="UP000829685"/>
    </source>
</evidence>
<evidence type="ECO:0000256" key="2">
    <source>
        <dbReference type="ARBA" id="ARBA00006720"/>
    </source>
</evidence>
<dbReference type="EMBL" id="JAFIMR010000019">
    <property type="protein sequence ID" value="KAI1867067.1"/>
    <property type="molecule type" value="Genomic_DNA"/>
</dbReference>